<dbReference type="InterPro" id="IPR006140">
    <property type="entry name" value="D-isomer_DH_NAD-bd"/>
</dbReference>
<keyword evidence="8" id="KW-1185">Reference proteome</keyword>
<dbReference type="GO" id="GO:0051287">
    <property type="term" value="F:NAD binding"/>
    <property type="evidence" value="ECO:0007669"/>
    <property type="project" value="InterPro"/>
</dbReference>
<dbReference type="InterPro" id="IPR006139">
    <property type="entry name" value="D-isomer_2_OHA_DH_cat_dom"/>
</dbReference>
<evidence type="ECO:0000256" key="4">
    <source>
        <dbReference type="RuleBase" id="RU003719"/>
    </source>
</evidence>
<reference evidence="7" key="1">
    <citation type="submission" date="2023-08" db="EMBL/GenBank/DDBJ databases">
        <authorList>
            <person name="Audoor S."/>
            <person name="Bilcke G."/>
        </authorList>
    </citation>
    <scope>NUCLEOTIDE SEQUENCE</scope>
</reference>
<gene>
    <name evidence="7" type="ORF">CYCCA115_LOCUS19509</name>
</gene>
<dbReference type="PANTHER" id="PTHR43761:SF1">
    <property type="entry name" value="D-ISOMER SPECIFIC 2-HYDROXYACID DEHYDROGENASE CATALYTIC DOMAIN-CONTAINING PROTEIN-RELATED"/>
    <property type="match status" value="1"/>
</dbReference>
<organism evidence="7 8">
    <name type="scientific">Cylindrotheca closterium</name>
    <dbReference type="NCBI Taxonomy" id="2856"/>
    <lineage>
        <taxon>Eukaryota</taxon>
        <taxon>Sar</taxon>
        <taxon>Stramenopiles</taxon>
        <taxon>Ochrophyta</taxon>
        <taxon>Bacillariophyta</taxon>
        <taxon>Bacillariophyceae</taxon>
        <taxon>Bacillariophycidae</taxon>
        <taxon>Bacillariales</taxon>
        <taxon>Bacillariaceae</taxon>
        <taxon>Cylindrotheca</taxon>
    </lineage>
</organism>
<comment type="similarity">
    <text evidence="1 4">Belongs to the D-isomer specific 2-hydroxyacid dehydrogenase family.</text>
</comment>
<keyword evidence="2 4" id="KW-0560">Oxidoreductase</keyword>
<dbReference type="GO" id="GO:0016616">
    <property type="term" value="F:oxidoreductase activity, acting on the CH-OH group of donors, NAD or NADP as acceptor"/>
    <property type="evidence" value="ECO:0007669"/>
    <property type="project" value="InterPro"/>
</dbReference>
<dbReference type="EMBL" id="CAKOGP040002092">
    <property type="protein sequence ID" value="CAJ1962066.1"/>
    <property type="molecule type" value="Genomic_DNA"/>
</dbReference>
<evidence type="ECO:0000256" key="1">
    <source>
        <dbReference type="ARBA" id="ARBA00005854"/>
    </source>
</evidence>
<dbReference type="InterPro" id="IPR050418">
    <property type="entry name" value="D-iso_2-hydroxyacid_DH_PdxB"/>
</dbReference>
<dbReference type="Proteomes" id="UP001295423">
    <property type="component" value="Unassembled WGS sequence"/>
</dbReference>
<evidence type="ECO:0000256" key="2">
    <source>
        <dbReference type="ARBA" id="ARBA00023002"/>
    </source>
</evidence>
<dbReference type="Gene3D" id="3.40.50.720">
    <property type="entry name" value="NAD(P)-binding Rossmann-like Domain"/>
    <property type="match status" value="2"/>
</dbReference>
<dbReference type="Pfam" id="PF00389">
    <property type="entry name" value="2-Hacid_dh"/>
    <property type="match status" value="1"/>
</dbReference>
<feature type="domain" description="D-isomer specific 2-hydroxyacid dehydrogenase NAD-binding" evidence="6">
    <location>
        <begin position="118"/>
        <end position="302"/>
    </location>
</feature>
<proteinExistence type="inferred from homology"/>
<dbReference type="InterPro" id="IPR036291">
    <property type="entry name" value="NAD(P)-bd_dom_sf"/>
</dbReference>
<evidence type="ECO:0000313" key="8">
    <source>
        <dbReference type="Proteomes" id="UP001295423"/>
    </source>
</evidence>
<name>A0AAD2JLP1_9STRA</name>
<dbReference type="SUPFAM" id="SSF51735">
    <property type="entry name" value="NAD(P)-binding Rossmann-fold domains"/>
    <property type="match status" value="1"/>
</dbReference>
<evidence type="ECO:0000313" key="7">
    <source>
        <dbReference type="EMBL" id="CAJ1962066.1"/>
    </source>
</evidence>
<accession>A0AAD2JLP1</accession>
<dbReference type="InterPro" id="IPR029753">
    <property type="entry name" value="D-isomer_DH_CS"/>
</dbReference>
<dbReference type="Pfam" id="PF02826">
    <property type="entry name" value="2-Hacid_dh_C"/>
    <property type="match status" value="1"/>
</dbReference>
<evidence type="ECO:0000259" key="5">
    <source>
        <dbReference type="Pfam" id="PF00389"/>
    </source>
</evidence>
<comment type="caution">
    <text evidence="7">The sequence shown here is derived from an EMBL/GenBank/DDBJ whole genome shotgun (WGS) entry which is preliminary data.</text>
</comment>
<evidence type="ECO:0000259" key="6">
    <source>
        <dbReference type="Pfam" id="PF02826"/>
    </source>
</evidence>
<protein>
    <recommendedName>
        <fullName evidence="9">Glycerate dehydrogenase</fullName>
    </recommendedName>
</protein>
<evidence type="ECO:0000256" key="3">
    <source>
        <dbReference type="ARBA" id="ARBA00023027"/>
    </source>
</evidence>
<dbReference type="AlphaFoldDB" id="A0AAD2JLP1"/>
<evidence type="ECO:0008006" key="9">
    <source>
        <dbReference type="Google" id="ProtNLM"/>
    </source>
</evidence>
<keyword evidence="3" id="KW-0520">NAD</keyword>
<feature type="domain" description="D-isomer specific 2-hydroxyacid dehydrogenase catalytic" evidence="5">
    <location>
        <begin position="33"/>
        <end position="334"/>
    </location>
</feature>
<dbReference type="PANTHER" id="PTHR43761">
    <property type="entry name" value="D-ISOMER SPECIFIC 2-HYDROXYACID DEHYDROGENASE FAMILY PROTEIN (AFU_ORTHOLOGUE AFUA_1G13630)"/>
    <property type="match status" value="1"/>
</dbReference>
<sequence>MAKPTAIFLNCTRLDYDRKLNFDKLAEIVDFHRNDTDYVTDPKELVQLVTDSKAEIVITKEMKVPAECVEQFPSSVKLLCEAGTGYNNIPIPAAQAKGITVCNIPTYSTEAVAHMAITYVMNLSINMFEQQAMLQKGDRSNFTGPFTLPLMELGNKTIGLVGGGGMIGSKVADIALALGMNVIISSRRGTLPQDHRLANHPKVQVVSELEDLLTESDFVSLHTPLNDQTRGSFGRAQLTKMKPSAYLINTSRGAVCNEGELIACLKEGVIAGAGLDVTATEPAPMDSELWELPNVWLSPHIGWRRLETRQRLVDMTCDNIKAYCEAKSPEDYINVVS</sequence>
<dbReference type="PROSITE" id="PS00671">
    <property type="entry name" value="D_2_HYDROXYACID_DH_3"/>
    <property type="match status" value="1"/>
</dbReference>
<dbReference type="SUPFAM" id="SSF52283">
    <property type="entry name" value="Formate/glycerate dehydrogenase catalytic domain-like"/>
    <property type="match status" value="1"/>
</dbReference>